<feature type="region of interest" description="Disordered" evidence="1">
    <location>
        <begin position="36"/>
        <end position="91"/>
    </location>
</feature>
<keyword evidence="3" id="KW-1185">Reference proteome</keyword>
<organism evidence="2 3">
    <name type="scientific">Aspergillus parasiticus</name>
    <dbReference type="NCBI Taxonomy" id="5067"/>
    <lineage>
        <taxon>Eukaryota</taxon>
        <taxon>Fungi</taxon>
        <taxon>Dikarya</taxon>
        <taxon>Ascomycota</taxon>
        <taxon>Pezizomycotina</taxon>
        <taxon>Eurotiomycetes</taxon>
        <taxon>Eurotiomycetidae</taxon>
        <taxon>Eurotiales</taxon>
        <taxon>Aspergillaceae</taxon>
        <taxon>Aspergillus</taxon>
        <taxon>Aspergillus subgen. Circumdati</taxon>
    </lineage>
</organism>
<reference evidence="2 3" key="1">
    <citation type="submission" date="2019-04" db="EMBL/GenBank/DDBJ databases">
        <title>Fungal friends and foes A comparative genomics study of 23 Aspergillus species from section Flavi.</title>
        <authorList>
            <consortium name="DOE Joint Genome Institute"/>
            <person name="Kjaerbolling I."/>
            <person name="Vesth T.C."/>
            <person name="Frisvad J.C."/>
            <person name="Nybo J.L."/>
            <person name="Theobald S."/>
            <person name="Kildgaard S."/>
            <person name="Petersen T.I."/>
            <person name="Kuo A."/>
            <person name="Sato A."/>
            <person name="Lyhne E.K."/>
            <person name="Kogle M.E."/>
            <person name="Wiebenga A."/>
            <person name="Kun R.S."/>
            <person name="Lubbers R.J."/>
            <person name="Makela M.R."/>
            <person name="Barry K."/>
            <person name="Chovatia M."/>
            <person name="Clum A."/>
            <person name="Daum C."/>
            <person name="Haridas S."/>
            <person name="He G."/>
            <person name="LaButti K."/>
            <person name="Lipzen A."/>
            <person name="Mondo S."/>
            <person name="Pangilinan J."/>
            <person name="Riley R."/>
            <person name="Salamov A."/>
            <person name="Simmons B.A."/>
            <person name="Magnuson J.K."/>
            <person name="Henrissat B."/>
            <person name="Mortensen U.H."/>
            <person name="Larsen T.O."/>
            <person name="De vries R.P."/>
            <person name="Grigoriev I.V."/>
            <person name="Machida M."/>
            <person name="Baker S.E."/>
            <person name="Andersen M.R."/>
        </authorList>
    </citation>
    <scope>NUCLEOTIDE SEQUENCE [LARGE SCALE GENOMIC DNA]</scope>
    <source>
        <strain evidence="2 3">CBS 117618</strain>
    </source>
</reference>
<dbReference type="AlphaFoldDB" id="A0A5N6DX24"/>
<sequence length="129" mass="14475">MPWGVRGSILVCPSVMVVRLQSANDRLRVLYRAKTASQMSEKASPGPKEKAITTSSGVRRRGRRANNHQTNNNNQTASHLRSTRRLGETHQLRTDEAVSVAWLHMSYGEKKYPPAKQSLQPPISVQHAY</sequence>
<dbReference type="EMBL" id="ML734945">
    <property type="protein sequence ID" value="KAB8209741.1"/>
    <property type="molecule type" value="Genomic_DNA"/>
</dbReference>
<dbReference type="VEuPathDB" id="FungiDB:BDV34DRAFT_7025"/>
<evidence type="ECO:0000313" key="3">
    <source>
        <dbReference type="Proteomes" id="UP000326532"/>
    </source>
</evidence>
<evidence type="ECO:0000256" key="1">
    <source>
        <dbReference type="SAM" id="MobiDB-lite"/>
    </source>
</evidence>
<accession>A0A5N6DX24</accession>
<name>A0A5N6DX24_ASPPA</name>
<proteinExistence type="predicted"/>
<feature type="compositionally biased region" description="Low complexity" evidence="1">
    <location>
        <begin position="67"/>
        <end position="79"/>
    </location>
</feature>
<evidence type="ECO:0000313" key="2">
    <source>
        <dbReference type="EMBL" id="KAB8209741.1"/>
    </source>
</evidence>
<gene>
    <name evidence="2" type="ORF">BDV34DRAFT_7025</name>
</gene>
<dbReference type="Proteomes" id="UP000326532">
    <property type="component" value="Unassembled WGS sequence"/>
</dbReference>
<protein>
    <submittedName>
        <fullName evidence="2">Uncharacterized protein</fullName>
    </submittedName>
</protein>